<name>A0A1T4VHH3_9BACT</name>
<protein>
    <submittedName>
        <fullName evidence="1">Uncharacterized protein</fullName>
    </submittedName>
</protein>
<evidence type="ECO:0000313" key="2">
    <source>
        <dbReference type="Proteomes" id="UP000189733"/>
    </source>
</evidence>
<gene>
    <name evidence="1" type="ORF">SAMN02745702_00325</name>
</gene>
<reference evidence="1 2" key="1">
    <citation type="submission" date="2017-02" db="EMBL/GenBank/DDBJ databases">
        <authorList>
            <person name="Peterson S.W."/>
        </authorList>
    </citation>
    <scope>NUCLEOTIDE SEQUENCE [LARGE SCALE GENOMIC DNA]</scope>
    <source>
        <strain evidence="1 2">DSM 18034</strain>
    </source>
</reference>
<sequence>MEKREKRLLALMGVAVLYGAYTFLMPSGEAPKPQAKQLDLNASVSSIQQGLIINRLSQLEKTKIALAEGSELENPFEPLTLSAQTEGMQTRTLSDDSGFHYSGFIEMNGQRIAIVNGQELSCGEQLDNSAFTLVDIRHGSVRLERTSAADGSREQLTVPLEDDTVNVTEELHAQKLH</sequence>
<dbReference type="RefSeq" id="WP_078683643.1">
    <property type="nucleotide sequence ID" value="NZ_FUYA01000001.1"/>
</dbReference>
<evidence type="ECO:0000313" key="1">
    <source>
        <dbReference type="EMBL" id="SKA64402.1"/>
    </source>
</evidence>
<dbReference type="OrthoDB" id="5456333at2"/>
<accession>A0A1T4VHH3</accession>
<dbReference type="Proteomes" id="UP000189733">
    <property type="component" value="Unassembled WGS sequence"/>
</dbReference>
<dbReference type="AlphaFoldDB" id="A0A1T4VHH3"/>
<keyword evidence="2" id="KW-1185">Reference proteome</keyword>
<organism evidence="1 2">
    <name type="scientific">Desulfobaculum bizertense DSM 18034</name>
    <dbReference type="NCBI Taxonomy" id="1121442"/>
    <lineage>
        <taxon>Bacteria</taxon>
        <taxon>Pseudomonadati</taxon>
        <taxon>Thermodesulfobacteriota</taxon>
        <taxon>Desulfovibrionia</taxon>
        <taxon>Desulfovibrionales</taxon>
        <taxon>Desulfovibrionaceae</taxon>
        <taxon>Desulfobaculum</taxon>
    </lineage>
</organism>
<dbReference type="STRING" id="1121442.SAMN02745702_00325"/>
<dbReference type="EMBL" id="FUYA01000001">
    <property type="protein sequence ID" value="SKA64402.1"/>
    <property type="molecule type" value="Genomic_DNA"/>
</dbReference>
<proteinExistence type="predicted"/>